<dbReference type="STRING" id="471854.Dfer_0851"/>
<evidence type="ECO:0008006" key="3">
    <source>
        <dbReference type="Google" id="ProtNLM"/>
    </source>
</evidence>
<dbReference type="OrthoDB" id="937176at2"/>
<evidence type="ECO:0000313" key="1">
    <source>
        <dbReference type="EMBL" id="ACT92106.1"/>
    </source>
</evidence>
<dbReference type="AlphaFoldDB" id="C6W2D3"/>
<dbReference type="Proteomes" id="UP000002011">
    <property type="component" value="Chromosome"/>
</dbReference>
<sequence>MKISIKSILNNIAFIACIASLGACESNKDDANPTPAPNVTEIKGSGDINPQVAAFRTLLGDPLNTTVNATGRREINWDAVPDNQTNTDAFPGDFFNSTDPAVAVGRKRGVVFTTPGKGFRVSDKDFGDVVSASGEQFRSFSVARTFAAIGSNKMDISFRIPGTSNAAFVRGFGAVFSDVDRANVSSIEYFEGDKSLGKFNVPPRTDGNSFSFLGVFFPDNRVTRVTITTGSAGISGQYSYNGNNDLVIMDDFFYSEPAAAQ</sequence>
<dbReference type="KEGG" id="dfe:Dfer_0851"/>
<gene>
    <name evidence="1" type="ordered locus">Dfer_0851</name>
</gene>
<organism evidence="1 2">
    <name type="scientific">Dyadobacter fermentans (strain ATCC 700827 / DSM 18053 / CIP 107007 / KCTC 52180 / NS114)</name>
    <dbReference type="NCBI Taxonomy" id="471854"/>
    <lineage>
        <taxon>Bacteria</taxon>
        <taxon>Pseudomonadati</taxon>
        <taxon>Bacteroidota</taxon>
        <taxon>Cytophagia</taxon>
        <taxon>Cytophagales</taxon>
        <taxon>Spirosomataceae</taxon>
        <taxon>Dyadobacter</taxon>
    </lineage>
</organism>
<dbReference type="RefSeq" id="WP_015810363.1">
    <property type="nucleotide sequence ID" value="NC_013037.1"/>
</dbReference>
<accession>C6W2D3</accession>
<name>C6W2D3_DYAFD</name>
<proteinExistence type="predicted"/>
<dbReference type="HOGENOM" id="CLU_075196_0_0_10"/>
<evidence type="ECO:0000313" key="2">
    <source>
        <dbReference type="Proteomes" id="UP000002011"/>
    </source>
</evidence>
<reference evidence="1 2" key="1">
    <citation type="journal article" date="2009" name="Stand. Genomic Sci.">
        <title>Complete genome sequence of Dyadobacter fermentans type strain (NS114).</title>
        <authorList>
            <person name="Lang E."/>
            <person name="Lapidus A."/>
            <person name="Chertkov O."/>
            <person name="Brettin T."/>
            <person name="Detter J.C."/>
            <person name="Han C."/>
            <person name="Copeland A."/>
            <person name="Glavina Del Rio T."/>
            <person name="Nolan M."/>
            <person name="Chen F."/>
            <person name="Lucas S."/>
            <person name="Tice H."/>
            <person name="Cheng J.F."/>
            <person name="Land M."/>
            <person name="Hauser L."/>
            <person name="Chang Y.J."/>
            <person name="Jeffries C.D."/>
            <person name="Kopitz M."/>
            <person name="Bruce D."/>
            <person name="Goodwin L."/>
            <person name="Pitluck S."/>
            <person name="Ovchinnikova G."/>
            <person name="Pati A."/>
            <person name="Ivanova N."/>
            <person name="Mavrommatis K."/>
            <person name="Chen A."/>
            <person name="Palaniappan K."/>
            <person name="Chain P."/>
            <person name="Bristow J."/>
            <person name="Eisen J.A."/>
            <person name="Markowitz V."/>
            <person name="Hugenholtz P."/>
            <person name="Goker M."/>
            <person name="Rohde M."/>
            <person name="Kyrpides N.C."/>
            <person name="Klenk H.P."/>
        </authorList>
    </citation>
    <scope>NUCLEOTIDE SEQUENCE [LARGE SCALE GENOMIC DNA]</scope>
    <source>
        <strain evidence="2">ATCC 700827 / DSM 18053 / CIP 107007 / KCTC 52180 / NS114</strain>
    </source>
</reference>
<protein>
    <recommendedName>
        <fullName evidence="3">Lipoprotein</fullName>
    </recommendedName>
</protein>
<keyword evidence="2" id="KW-1185">Reference proteome</keyword>
<dbReference type="EMBL" id="CP001619">
    <property type="protein sequence ID" value="ACT92106.1"/>
    <property type="molecule type" value="Genomic_DNA"/>
</dbReference>
<dbReference type="PROSITE" id="PS51257">
    <property type="entry name" value="PROKAR_LIPOPROTEIN"/>
    <property type="match status" value="1"/>
</dbReference>
<dbReference type="eggNOG" id="COG2931">
    <property type="taxonomic scope" value="Bacteria"/>
</dbReference>